<sequence>MDAAAFDYDRYVGLLVDEAIEHNKQHPKTYTAEEVKAEMRRRAEEKLAGHDL</sequence>
<name>C8WKM8_EGGLE</name>
<dbReference type="Proteomes" id="UP000001377">
    <property type="component" value="Chromosome"/>
</dbReference>
<protein>
    <submittedName>
        <fullName evidence="1">Uncharacterized protein</fullName>
    </submittedName>
</protein>
<accession>C8WKM8</accession>
<dbReference type="HOGENOM" id="CLU_3079375_0_0_11"/>
<reference evidence="1 2" key="1">
    <citation type="journal article" date="2009" name="Stand. Genomic Sci.">
        <title>Complete genome sequence of Eggerthella lenta type strain (IPP VPI 0255).</title>
        <authorList>
            <person name="Saunders E."/>
            <person name="Pukall R."/>
            <person name="Abt B."/>
            <person name="Lapidus A."/>
            <person name="Glavina Del Rio T."/>
            <person name="Copeland A."/>
            <person name="Tice H."/>
            <person name="Cheng J.F."/>
            <person name="Lucas S."/>
            <person name="Chen F."/>
            <person name="Nolan M."/>
            <person name="Bruce D."/>
            <person name="Goodwin L."/>
            <person name="Pitluck S."/>
            <person name="Ivanova N."/>
            <person name="Mavromatis K."/>
            <person name="Ovchinnikova G."/>
            <person name="Pati A."/>
            <person name="Chen A."/>
            <person name="Palaniappan K."/>
            <person name="Land M."/>
            <person name="Hauser L."/>
            <person name="Chang Y.J."/>
            <person name="Jeffries C.D."/>
            <person name="Chain P."/>
            <person name="Meincke L."/>
            <person name="Sims D."/>
            <person name="Brettin T."/>
            <person name="Detter J.C."/>
            <person name="Goker M."/>
            <person name="Bristow J."/>
            <person name="Eisen J.A."/>
            <person name="Markowitz V."/>
            <person name="Hugenholtz P."/>
            <person name="Kyrpides N.C."/>
            <person name="Klenk H.P."/>
            <person name="Han C."/>
        </authorList>
    </citation>
    <scope>NUCLEOTIDE SEQUENCE [LARGE SCALE GENOMIC DNA]</scope>
    <source>
        <strain evidence="2">ATCC 25559 / DSM 2243 / CCUG 17323 / JCM 9979 / KCTC 3265 / NCTC 11813 / VPI 0255 / 1899 B</strain>
    </source>
</reference>
<keyword evidence="2" id="KW-1185">Reference proteome</keyword>
<proteinExistence type="predicted"/>
<organism evidence="1 2">
    <name type="scientific">Eggerthella lenta (strain ATCC 25559 / DSM 2243 / CCUG 17323 / JCM 9979 / KCTC 3265 / NCTC 11813 / VPI 0255 / 1899 B)</name>
    <name type="common">Eubacterium lentum</name>
    <dbReference type="NCBI Taxonomy" id="479437"/>
    <lineage>
        <taxon>Bacteria</taxon>
        <taxon>Bacillati</taxon>
        <taxon>Actinomycetota</taxon>
        <taxon>Coriobacteriia</taxon>
        <taxon>Eggerthellales</taxon>
        <taxon>Eggerthellaceae</taxon>
        <taxon>Eggerthella</taxon>
    </lineage>
</organism>
<evidence type="ECO:0000313" key="2">
    <source>
        <dbReference type="Proteomes" id="UP000001377"/>
    </source>
</evidence>
<dbReference type="STRING" id="479437.Elen_0344"/>
<dbReference type="EMBL" id="CP001726">
    <property type="protein sequence ID" value="ACV54335.1"/>
    <property type="molecule type" value="Genomic_DNA"/>
</dbReference>
<gene>
    <name evidence="1" type="ordered locus">Elen_0344</name>
</gene>
<dbReference type="PaxDb" id="479437-Elen_0344"/>
<dbReference type="AlphaFoldDB" id="C8WKM8"/>
<dbReference type="RefSeq" id="WP_015759924.1">
    <property type="nucleotide sequence ID" value="NC_013204.1"/>
</dbReference>
<dbReference type="KEGG" id="ele:Elen_0344"/>
<evidence type="ECO:0000313" key="1">
    <source>
        <dbReference type="EMBL" id="ACV54335.1"/>
    </source>
</evidence>